<evidence type="ECO:0000259" key="4">
    <source>
        <dbReference type="PROSITE" id="PS50190"/>
    </source>
</evidence>
<feature type="region of interest" description="Disordered" evidence="3">
    <location>
        <begin position="1379"/>
        <end position="1401"/>
    </location>
</feature>
<dbReference type="Pfam" id="PF01369">
    <property type="entry name" value="Sec7"/>
    <property type="match status" value="1"/>
</dbReference>
<dbReference type="SUPFAM" id="SSF48425">
    <property type="entry name" value="Sec7 domain"/>
    <property type="match status" value="1"/>
</dbReference>
<evidence type="ECO:0000256" key="3">
    <source>
        <dbReference type="SAM" id="MobiDB-lite"/>
    </source>
</evidence>
<dbReference type="GO" id="GO:0032012">
    <property type="term" value="P:regulation of ARF protein signal transduction"/>
    <property type="evidence" value="ECO:0007669"/>
    <property type="project" value="InterPro"/>
</dbReference>
<feature type="region of interest" description="Disordered" evidence="3">
    <location>
        <begin position="602"/>
        <end position="631"/>
    </location>
</feature>
<feature type="domain" description="SEC7" evidence="4">
    <location>
        <begin position="637"/>
        <end position="833"/>
    </location>
</feature>
<dbReference type="InterPro" id="IPR015403">
    <property type="entry name" value="Mon2/Sec7/BIG1-like_HDS"/>
</dbReference>
<organism evidence="5 6">
    <name type="scientific">Triparma strigata</name>
    <dbReference type="NCBI Taxonomy" id="1606541"/>
    <lineage>
        <taxon>Eukaryota</taxon>
        <taxon>Sar</taxon>
        <taxon>Stramenopiles</taxon>
        <taxon>Ochrophyta</taxon>
        <taxon>Bolidophyceae</taxon>
        <taxon>Parmales</taxon>
        <taxon>Triparmaceae</taxon>
        <taxon>Triparma</taxon>
    </lineage>
</organism>
<feature type="compositionally biased region" description="Polar residues" evidence="3">
    <location>
        <begin position="250"/>
        <end position="259"/>
    </location>
</feature>
<name>A0A9W7BHL1_9STRA</name>
<dbReference type="InterPro" id="IPR023394">
    <property type="entry name" value="Sec7_C_sf"/>
</dbReference>
<dbReference type="Pfam" id="PF20252">
    <property type="entry name" value="BIG2_C"/>
    <property type="match status" value="1"/>
</dbReference>
<dbReference type="InterPro" id="IPR016024">
    <property type="entry name" value="ARM-type_fold"/>
</dbReference>
<dbReference type="InterPro" id="IPR032691">
    <property type="entry name" value="Mon2/Sec7/BIG1-like_HUS"/>
</dbReference>
<dbReference type="OrthoDB" id="430364at2759"/>
<feature type="region of interest" description="Disordered" evidence="3">
    <location>
        <begin position="1"/>
        <end position="82"/>
    </location>
</feature>
<dbReference type="InterPro" id="IPR035999">
    <property type="entry name" value="Sec7_dom_sf"/>
</dbReference>
<keyword evidence="6" id="KW-1185">Reference proteome</keyword>
<feature type="compositionally biased region" description="Low complexity" evidence="3">
    <location>
        <begin position="101"/>
        <end position="115"/>
    </location>
</feature>
<sequence>MSNDSSSQSHPKLPPTYTNNSNNNSINPASSSSSSISPSPINNNQSSSSTTTDMSASTPNTSSLTSPPVAPPLPPQLPLSPTNPLLQSLKSYLKKSLPHLPNTSTSSSWFGASSSEPQDTRSGMCGKMHDILEDILKREGVKNEDIIALTAVLLKLLDLLTMKPQKSTVETSSDDFVNIYSTSTNALVPVPTSAPPSASTSSRGTFDRYSLLRLTVDVLQVLLSHSIWSSHHVLPLPKTTPLKQPPEPVTSDTPPISTASPPPLSLTTYITSLISLLNFPPSPPLSLSVVKFLLTSSTHPLLILHGLHLLHSFRVIYNIFLCTDDVSVRISARAGIEQMVGCVMRRMERGEKGEGKGEEHRDAFLVFRSLCKLSMKSVTEVGYTTEGSPHEDLGPAMESKILALELLLHVMEGAGHELLNSEKFESAIRHYLCVSLLKNCTSSSTQVVSLSLRLFVPIITHFRSLLKSEIEVFITNIFFVILQSPNSPPEHKSLVIKLFEQICGDSETLAEIFLNYDCDLSAVDLFHRIVSVLSRVGKTEIDEVNAPSGNVFGGSSRLFQLKRTTAKLRLDAMRALVVVLKSLFESIEGNLNHVNSEGLKIESKSSGESEAAPNGTNGHSNPDQPVTRSTQQSIVEIYDSKKKLKAQQVEAVLRFNHSPKTGIKYAAECGLVDDKSPQDVARYLLENSENFDKTQIGDYLGREREYQGGFCFQVLHSYCDLLDFTGLVFDDAIRHYLSGFRLPGEAQKIDRIMEKFAERFTLQNPDVFPTADVAFILAFSVIMLNTDLHNPNLKEERRMTKEGFIRNNRGISTNGSDLPSPMLEAIFDRIQKNQISLKEDDAARDKMQEEEKTKQYGMFSDQFREFDESRQAEFSKERDKMVRSTEHFFRQKRRSKNDTAFVRTSESGLKDEYVLPMFEVTWAPALSVFSIAMESANGLNKIGASTTDLEREHMEEISQASTQVCLEGLRLGTRIAGLCNLELARNTFINALLNFAALGTGKVMDSRHVRCLECLFDIALEEGEVLGNTWEHVFKIVSEVSRLKQVFERLKTDETFVSAPVPDSGTEEEDSTVELTEKAIDEFNAQRVSEIIDSAKIDKIFQLSATLSEQAVHEFVLQLCRVSRMEISGYGGGVGSDSNEVKIDNGQPRRRFGAGIGVRSRIGNQQPIIFCLQKLVEVAHYNMESRGKVIWDRLWGLMGAHFTSTALHNNAAVAMYAVDSLRQLSLKFLNREELAQYEFQRKFMRPYEEIMKKAVHSTTRELVLRCIEQIVKVCGSSSNSTLRSGWRTVIAVLGVAGGDESEEIAAGAFVTLKGLHFEVLDSAPGDPTRMDEYIVDITQALAMFAGGESRNVALSKEAIDMVVKVGEWIKEEKDGARVLGRQRRRSSGGGGGGEGGGEGDSNSDFLEVWWPVLMGLSGLVADGRDEVRVCALTNLVAVLDKYFYDDAVVSEPLISLKLVFSGVLLPMFENAKGATGGVQLPEDFVSFLTAPPATPTEETGWLATSYDMCVDACVCLFNKADDTFGKGSLSEEMFSIFFHTVHSSYPSLSARTLSRMTSFILEDLQGKLTDSEWVSVGRALANCLRSSLVDNELKLESEEEVAGARGEGSSDETPPNPVVGVICAQQIGLLLRQVDTVPLSLYSDLLGALHDAVSVYEMLARSDGAGGGEGPHPAESGLYCRTIMVRVLLVLAKVNDDSDVQDMLMNITRNLISAYVEKDADGEPGEDQELAGLTAVVEELIQGYSGFSDELLLKNIWLLPLLSKLIQCSNKSVRVIVHQIVSRLFDGPLSELVSLSASAAK</sequence>
<feature type="compositionally biased region" description="Polar residues" evidence="3">
    <location>
        <begin position="608"/>
        <end position="631"/>
    </location>
</feature>
<reference evidence="6" key="1">
    <citation type="journal article" date="2023" name="Commun. Biol.">
        <title>Genome analysis of Parmales, the sister group of diatoms, reveals the evolutionary specialization of diatoms from phago-mixotrophs to photoautotrophs.</title>
        <authorList>
            <person name="Ban H."/>
            <person name="Sato S."/>
            <person name="Yoshikawa S."/>
            <person name="Yamada K."/>
            <person name="Nakamura Y."/>
            <person name="Ichinomiya M."/>
            <person name="Sato N."/>
            <person name="Blanc-Mathieu R."/>
            <person name="Endo H."/>
            <person name="Kuwata A."/>
            <person name="Ogata H."/>
        </authorList>
    </citation>
    <scope>NUCLEOTIDE SEQUENCE [LARGE SCALE GENOMIC DNA]</scope>
    <source>
        <strain evidence="6">NIES 3701</strain>
    </source>
</reference>
<comment type="caution">
    <text evidence="5">The sequence shown here is derived from an EMBL/GenBank/DDBJ whole genome shotgun (WGS) entry which is preliminary data.</text>
</comment>
<dbReference type="Gene3D" id="1.10.1000.11">
    <property type="entry name" value="Arf Nucleotide-binding Site Opener,domain 2"/>
    <property type="match status" value="1"/>
</dbReference>
<dbReference type="PROSITE" id="PS50190">
    <property type="entry name" value="SEC7"/>
    <property type="match status" value="1"/>
</dbReference>
<evidence type="ECO:0000256" key="2">
    <source>
        <dbReference type="ARBA" id="ARBA00022490"/>
    </source>
</evidence>
<dbReference type="EMBL" id="BRXY01000374">
    <property type="protein sequence ID" value="GMH90597.1"/>
    <property type="molecule type" value="Genomic_DNA"/>
</dbReference>
<dbReference type="PANTHER" id="PTHR10663:SF375">
    <property type="entry name" value="LD29171P"/>
    <property type="match status" value="1"/>
</dbReference>
<dbReference type="Gene3D" id="1.10.220.20">
    <property type="match status" value="1"/>
</dbReference>
<dbReference type="Pfam" id="PF12783">
    <property type="entry name" value="Sec7-like_HUS"/>
    <property type="match status" value="1"/>
</dbReference>
<evidence type="ECO:0000256" key="1">
    <source>
        <dbReference type="ARBA" id="ARBA00004496"/>
    </source>
</evidence>
<dbReference type="Proteomes" id="UP001165085">
    <property type="component" value="Unassembled WGS sequence"/>
</dbReference>
<dbReference type="Pfam" id="PF09324">
    <property type="entry name" value="Sec7-like_HDS"/>
    <property type="match status" value="1"/>
</dbReference>
<feature type="compositionally biased region" description="Low complexity" evidence="3">
    <location>
        <begin position="15"/>
        <end position="67"/>
    </location>
</feature>
<dbReference type="SUPFAM" id="SSF48371">
    <property type="entry name" value="ARM repeat"/>
    <property type="match status" value="1"/>
</dbReference>
<feature type="region of interest" description="Disordered" evidence="3">
    <location>
        <begin position="239"/>
        <end position="260"/>
    </location>
</feature>
<feature type="compositionally biased region" description="Pro residues" evidence="3">
    <location>
        <begin position="68"/>
        <end position="78"/>
    </location>
</feature>
<feature type="region of interest" description="Disordered" evidence="3">
    <location>
        <begin position="101"/>
        <end position="125"/>
    </location>
</feature>
<dbReference type="GO" id="GO:0005085">
    <property type="term" value="F:guanyl-nucleotide exchange factor activity"/>
    <property type="evidence" value="ECO:0007669"/>
    <property type="project" value="InterPro"/>
</dbReference>
<feature type="compositionally biased region" description="Gly residues" evidence="3">
    <location>
        <begin position="1387"/>
        <end position="1399"/>
    </location>
</feature>
<evidence type="ECO:0000313" key="5">
    <source>
        <dbReference type="EMBL" id="GMH90597.1"/>
    </source>
</evidence>
<gene>
    <name evidence="5" type="ORF">TrST_g4934</name>
</gene>
<keyword evidence="2" id="KW-0963">Cytoplasm</keyword>
<protein>
    <recommendedName>
        <fullName evidence="4">SEC7 domain-containing protein</fullName>
    </recommendedName>
</protein>
<evidence type="ECO:0000313" key="6">
    <source>
        <dbReference type="Proteomes" id="UP001165085"/>
    </source>
</evidence>
<dbReference type="SMART" id="SM00222">
    <property type="entry name" value="Sec7"/>
    <property type="match status" value="1"/>
</dbReference>
<proteinExistence type="predicted"/>
<comment type="subcellular location">
    <subcellularLocation>
        <location evidence="1">Cytoplasm</location>
    </subcellularLocation>
</comment>
<dbReference type="CDD" id="cd00171">
    <property type="entry name" value="Sec7"/>
    <property type="match status" value="1"/>
</dbReference>
<dbReference type="GO" id="GO:0005737">
    <property type="term" value="C:cytoplasm"/>
    <property type="evidence" value="ECO:0007669"/>
    <property type="project" value="UniProtKB-SubCell"/>
</dbReference>
<dbReference type="InterPro" id="IPR046455">
    <property type="entry name" value="Sec7/BIG1-like_C"/>
</dbReference>
<feature type="compositionally biased region" description="Polar residues" evidence="3">
    <location>
        <begin position="1"/>
        <end position="10"/>
    </location>
</feature>
<accession>A0A9W7BHL1</accession>
<dbReference type="InterPro" id="IPR000904">
    <property type="entry name" value="Sec7_dom"/>
</dbReference>
<dbReference type="FunFam" id="1.10.1000.11:FF:000002">
    <property type="entry name" value="Cytohesin 1"/>
    <property type="match status" value="1"/>
</dbReference>
<dbReference type="PANTHER" id="PTHR10663">
    <property type="entry name" value="GUANYL-NUCLEOTIDE EXCHANGE FACTOR"/>
    <property type="match status" value="1"/>
</dbReference>